<dbReference type="PANTHER" id="PTHR43537">
    <property type="entry name" value="TRANSCRIPTIONAL REGULATOR, GNTR FAMILY"/>
    <property type="match status" value="1"/>
</dbReference>
<evidence type="ECO:0000256" key="1">
    <source>
        <dbReference type="ARBA" id="ARBA00023015"/>
    </source>
</evidence>
<dbReference type="PROSITE" id="PS50949">
    <property type="entry name" value="HTH_GNTR"/>
    <property type="match status" value="1"/>
</dbReference>
<dbReference type="Proteomes" id="UP000614047">
    <property type="component" value="Unassembled WGS sequence"/>
</dbReference>
<evidence type="ECO:0000256" key="3">
    <source>
        <dbReference type="ARBA" id="ARBA00023163"/>
    </source>
</evidence>
<evidence type="ECO:0000256" key="2">
    <source>
        <dbReference type="ARBA" id="ARBA00023125"/>
    </source>
</evidence>
<dbReference type="Pfam" id="PF00392">
    <property type="entry name" value="GntR"/>
    <property type="match status" value="1"/>
</dbReference>
<dbReference type="PANTHER" id="PTHR43537:SF5">
    <property type="entry name" value="UXU OPERON TRANSCRIPTIONAL REGULATOR"/>
    <property type="match status" value="1"/>
</dbReference>
<dbReference type="GO" id="GO:0003700">
    <property type="term" value="F:DNA-binding transcription factor activity"/>
    <property type="evidence" value="ECO:0007669"/>
    <property type="project" value="InterPro"/>
</dbReference>
<keyword evidence="6" id="KW-1185">Reference proteome</keyword>
<dbReference type="InterPro" id="IPR036388">
    <property type="entry name" value="WH-like_DNA-bd_sf"/>
</dbReference>
<dbReference type="SMART" id="SM00345">
    <property type="entry name" value="HTH_GNTR"/>
    <property type="match status" value="1"/>
</dbReference>
<organism evidence="5 6">
    <name type="scientific">Actinomadura viridis</name>
    <dbReference type="NCBI Taxonomy" id="58110"/>
    <lineage>
        <taxon>Bacteria</taxon>
        <taxon>Bacillati</taxon>
        <taxon>Actinomycetota</taxon>
        <taxon>Actinomycetes</taxon>
        <taxon>Streptosporangiales</taxon>
        <taxon>Thermomonosporaceae</taxon>
        <taxon>Actinomadura</taxon>
    </lineage>
</organism>
<comment type="caution">
    <text evidence="5">The sequence shown here is derived from an EMBL/GenBank/DDBJ whole genome shotgun (WGS) entry which is preliminary data.</text>
</comment>
<reference evidence="5" key="1">
    <citation type="submission" date="2020-11" db="EMBL/GenBank/DDBJ databases">
        <title>Sequencing the genomes of 1000 actinobacteria strains.</title>
        <authorList>
            <person name="Klenk H.-P."/>
        </authorList>
    </citation>
    <scope>NUCLEOTIDE SEQUENCE</scope>
    <source>
        <strain evidence="5">DSM 43175</strain>
    </source>
</reference>
<gene>
    <name evidence="5" type="ORF">IW256_002935</name>
</gene>
<evidence type="ECO:0000313" key="6">
    <source>
        <dbReference type="Proteomes" id="UP000614047"/>
    </source>
</evidence>
<dbReference type="CDD" id="cd07377">
    <property type="entry name" value="WHTH_GntR"/>
    <property type="match status" value="1"/>
</dbReference>
<dbReference type="SMART" id="SM00895">
    <property type="entry name" value="FCD"/>
    <property type="match status" value="1"/>
</dbReference>
<dbReference type="SUPFAM" id="SSF46785">
    <property type="entry name" value="Winged helix' DNA-binding domain"/>
    <property type="match status" value="1"/>
</dbReference>
<dbReference type="InterPro" id="IPR011711">
    <property type="entry name" value="GntR_C"/>
</dbReference>
<proteinExistence type="predicted"/>
<name>A0A931DGG4_9ACTN</name>
<dbReference type="AlphaFoldDB" id="A0A931DGG4"/>
<sequence>MLKRVTAVDALADELRRQILSGDLPPGSKLPEVELAGRFKVARPTVRSALQRLVERGVLHRDTGRSAVVPELSRADVRDVYFTREAVELHVVDHLTGSGRSLALLEPVRQAVRRMEELPAGAEWSDSVEADLAFHTALVAAAGSARLDRLFQGLLEEVRICLVQLEAHYPRRADLAGEHRRILAALEAGDAATARELMRTHLDGAARALLG</sequence>
<dbReference type="InterPro" id="IPR000524">
    <property type="entry name" value="Tscrpt_reg_HTH_GntR"/>
</dbReference>
<dbReference type="InterPro" id="IPR008920">
    <property type="entry name" value="TF_FadR/GntR_C"/>
</dbReference>
<dbReference type="Gene3D" id="1.20.120.530">
    <property type="entry name" value="GntR ligand-binding domain-like"/>
    <property type="match status" value="1"/>
</dbReference>
<evidence type="ECO:0000259" key="4">
    <source>
        <dbReference type="PROSITE" id="PS50949"/>
    </source>
</evidence>
<dbReference type="Gene3D" id="1.10.10.10">
    <property type="entry name" value="Winged helix-like DNA-binding domain superfamily/Winged helix DNA-binding domain"/>
    <property type="match status" value="1"/>
</dbReference>
<keyword evidence="2 5" id="KW-0238">DNA-binding</keyword>
<dbReference type="SUPFAM" id="SSF48008">
    <property type="entry name" value="GntR ligand-binding domain-like"/>
    <property type="match status" value="1"/>
</dbReference>
<feature type="domain" description="HTH gntR-type" evidence="4">
    <location>
        <begin position="5"/>
        <end position="72"/>
    </location>
</feature>
<keyword evidence="3" id="KW-0804">Transcription</keyword>
<keyword evidence="1" id="KW-0805">Transcription regulation</keyword>
<dbReference type="InterPro" id="IPR036390">
    <property type="entry name" value="WH_DNA-bd_sf"/>
</dbReference>
<dbReference type="RefSeq" id="WP_197011499.1">
    <property type="nucleotide sequence ID" value="NZ_BAABES010000005.1"/>
</dbReference>
<accession>A0A931DGG4</accession>
<dbReference type="EMBL" id="JADOUA010000001">
    <property type="protein sequence ID" value="MBG6088822.1"/>
    <property type="molecule type" value="Genomic_DNA"/>
</dbReference>
<dbReference type="GO" id="GO:0003677">
    <property type="term" value="F:DNA binding"/>
    <property type="evidence" value="ECO:0007669"/>
    <property type="project" value="UniProtKB-KW"/>
</dbReference>
<dbReference type="Pfam" id="PF07729">
    <property type="entry name" value="FCD"/>
    <property type="match status" value="1"/>
</dbReference>
<evidence type="ECO:0000313" key="5">
    <source>
        <dbReference type="EMBL" id="MBG6088822.1"/>
    </source>
</evidence>
<protein>
    <submittedName>
        <fullName evidence="5">DNA-binding GntR family transcriptional regulator</fullName>
    </submittedName>
</protein>